<evidence type="ECO:0000256" key="7">
    <source>
        <dbReference type="ARBA" id="ARBA00032976"/>
    </source>
</evidence>
<evidence type="ECO:0000259" key="9">
    <source>
        <dbReference type="PROSITE" id="PS51677"/>
    </source>
</evidence>
<dbReference type="PANTHER" id="PTHR43630">
    <property type="entry name" value="POLY-BETA-1,6-N-ACETYL-D-GLUCOSAMINE SYNTHASE"/>
    <property type="match status" value="1"/>
</dbReference>
<comment type="similarity">
    <text evidence="2">Belongs to the glycosyltransferase 2 family.</text>
</comment>
<dbReference type="PANTHER" id="PTHR43630:SF1">
    <property type="entry name" value="POLY-BETA-1,6-N-ACETYL-D-GLUCOSAMINE SYNTHASE"/>
    <property type="match status" value="1"/>
</dbReference>
<dbReference type="Gene3D" id="3.90.550.10">
    <property type="entry name" value="Spore Coat Polysaccharide Biosynthesis Protein SpsA, Chain A"/>
    <property type="match status" value="1"/>
</dbReference>
<dbReference type="Gene3D" id="3.20.20.370">
    <property type="entry name" value="Glycoside hydrolase/deacetylase"/>
    <property type="match status" value="1"/>
</dbReference>
<accession>A0ABQ6P9S9</accession>
<comment type="function">
    <text evidence="1">Is involved in generating a small heat-stable compound (Nod), an acylated oligomer of N-acetylglucosamine, that stimulates mitosis in various plant protoplasts.</text>
</comment>
<keyword evidence="8" id="KW-0472">Membrane</keyword>
<dbReference type="EMBL" id="BTFW01000001">
    <property type="protein sequence ID" value="GMM61546.1"/>
    <property type="molecule type" value="Genomic_DNA"/>
</dbReference>
<dbReference type="Proteomes" id="UP001187221">
    <property type="component" value="Unassembled WGS sequence"/>
</dbReference>
<name>A0ABQ6P9S9_9SPHN</name>
<comment type="caution">
    <text evidence="10">The sequence shown here is derived from an EMBL/GenBank/DDBJ whole genome shotgun (WGS) entry which is preliminary data.</text>
</comment>
<dbReference type="SUPFAM" id="SSF88713">
    <property type="entry name" value="Glycoside hydrolase/deacetylase"/>
    <property type="match status" value="1"/>
</dbReference>
<dbReference type="InterPro" id="IPR017853">
    <property type="entry name" value="GH"/>
</dbReference>
<comment type="similarity">
    <text evidence="3">Belongs to the polysaccharide deacetylase family.</text>
</comment>
<proteinExistence type="inferred from homology"/>
<keyword evidence="8" id="KW-0812">Transmembrane</keyword>
<dbReference type="CDD" id="cd10962">
    <property type="entry name" value="CE4_GT2-like"/>
    <property type="match status" value="1"/>
</dbReference>
<keyword evidence="6" id="KW-0808">Transferase</keyword>
<protein>
    <recommendedName>
        <fullName evidence="4">Chitooligosaccharide deacetylase</fullName>
    </recommendedName>
    <alternativeName>
        <fullName evidence="7">Nodulation protein B</fullName>
    </alternativeName>
</protein>
<dbReference type="Gene3D" id="3.10.50.10">
    <property type="match status" value="1"/>
</dbReference>
<keyword evidence="5" id="KW-0328">Glycosyltransferase</keyword>
<feature type="transmembrane region" description="Helical" evidence="8">
    <location>
        <begin position="975"/>
        <end position="1001"/>
    </location>
</feature>
<dbReference type="CDD" id="cd06423">
    <property type="entry name" value="CESA_like"/>
    <property type="match status" value="1"/>
</dbReference>
<dbReference type="SUPFAM" id="SSF53448">
    <property type="entry name" value="Nucleotide-diphospho-sugar transferases"/>
    <property type="match status" value="1"/>
</dbReference>
<evidence type="ECO:0000256" key="1">
    <source>
        <dbReference type="ARBA" id="ARBA00003236"/>
    </source>
</evidence>
<dbReference type="Pfam" id="PF13641">
    <property type="entry name" value="Glyco_tranf_2_3"/>
    <property type="match status" value="1"/>
</dbReference>
<dbReference type="Gene3D" id="3.20.20.80">
    <property type="entry name" value="Glycosidases"/>
    <property type="match status" value="1"/>
</dbReference>
<evidence type="ECO:0000313" key="11">
    <source>
        <dbReference type="Proteomes" id="UP001187221"/>
    </source>
</evidence>
<dbReference type="InterPro" id="IPR029070">
    <property type="entry name" value="Chitinase_insertion_sf"/>
</dbReference>
<evidence type="ECO:0000256" key="6">
    <source>
        <dbReference type="ARBA" id="ARBA00022679"/>
    </source>
</evidence>
<dbReference type="InterPro" id="IPR002509">
    <property type="entry name" value="NODB_dom"/>
</dbReference>
<evidence type="ECO:0000256" key="2">
    <source>
        <dbReference type="ARBA" id="ARBA00006739"/>
    </source>
</evidence>
<dbReference type="InterPro" id="IPR029044">
    <property type="entry name" value="Nucleotide-diphossugar_trans"/>
</dbReference>
<dbReference type="InterPro" id="IPR011330">
    <property type="entry name" value="Glyco_hydro/deAcase_b/a-brl"/>
</dbReference>
<gene>
    <name evidence="10" type="ORF">NUTIK01_23230</name>
</gene>
<feature type="domain" description="NodB homology" evidence="9">
    <location>
        <begin position="444"/>
        <end position="637"/>
    </location>
</feature>
<keyword evidence="8" id="KW-1133">Transmembrane helix</keyword>
<evidence type="ECO:0000256" key="3">
    <source>
        <dbReference type="ARBA" id="ARBA00010973"/>
    </source>
</evidence>
<dbReference type="PROSITE" id="PS51677">
    <property type="entry name" value="NODB"/>
    <property type="match status" value="1"/>
</dbReference>
<sequence length="1105" mass="119529">MCVVFATTLATIVPREPLAFAQERLAPLPLKSQVSRLSHRLAALLGRRAVLRGGQQAAPITIGFYQAESDESAGALLRHVGQLDWVAPTLMTIDHGGHLTVTDDAPLRRIVAGSIHRPLVVPVLQNVSPSGWDGAGTASVLANPARRAGLVKAIDAALDTSGDAGVMIDFENLPDAGLPALRQFAADLHARLAPKHRLVAITLPVDNPAWSPRVFAAVTDKVVLMAYDEHWQGGEAGPIASNGWFVDHVTDALKGVAPGKVVVALGNYAYDWHQGHADALTVEEAWLAAHDSGTAPAWDKASGNTGFAYTDDADADAGTPAIRHDVWMMDAATSWNQMQMLRHLGVGSVALWRLGSEDPGFWDVLKAWHGGAQTPPDLSRITQSSNVDVEGNGEILRIDSTPTAGTRSLVTDRRTGLGLSIVTDEHYASLPTPYVVRRTGDRPKLVALTFDDGPDPTWTPQILAILEKYHVPGTFFVIGENGVGNRGLLRRMVADGDEIGNHSYTHPNMANSTPTGIKLELNATQRLIEAYTGRSTRLFRAPYFGDAEPTTADELDPALVAQKQGYTIVGLHADPGDWMRRPADQVVQIAVSAIENSNADRTANVILLHDGGGERSQTVAALPRIIEQLQAKGYRFVPVSTLAGMRRDDVMPEVSGWDLVAVRADIGIFAVLAAALSTLNWTFFFAIALGTLRAVGLTGLALFPQRRKDLPWINRAADLPPYLPRVTVIIPAYNEERVIEASVHRILASDYPELDVIVADDGSKDRTSAIVAQAFGQEPRVRLMTLTNGGKASALNRALAAADGEIIVALDADTQFEPQTIGKLVRWFEKPEIGAVAGNAKVGNRVNLVTRWQAVEYVTAQNIERRALTRFDAIMVVPGAVGAWRREALNDVGGYPEDTLAEDQDLTIAIQREGWKIAYDEDAVAWTEAPETLRALGKQRFRWAFGTLQCLWKHRVIMARQRPSGLAFVGMPQAWLFQIAFAIASPLIDLALGISIVGTIVRVLQHGWAQTETDVLRMGAYWLGFTLIDLACGLVAFRLDVREKRLPALLLLSQRFVYRQLMYGVVIRAVSAALAGLGIGWGKLERTGRVSTPGAGAGTGGRPGA</sequence>
<feature type="transmembrane region" description="Helical" evidence="8">
    <location>
        <begin position="1061"/>
        <end position="1081"/>
    </location>
</feature>
<evidence type="ECO:0000256" key="5">
    <source>
        <dbReference type="ARBA" id="ARBA00022676"/>
    </source>
</evidence>
<organism evidence="10 11">
    <name type="scientific">Novosphingobium pituita</name>
    <dbReference type="NCBI Taxonomy" id="3056842"/>
    <lineage>
        <taxon>Bacteria</taxon>
        <taxon>Pseudomonadati</taxon>
        <taxon>Pseudomonadota</taxon>
        <taxon>Alphaproteobacteria</taxon>
        <taxon>Sphingomonadales</taxon>
        <taxon>Sphingomonadaceae</taxon>
        <taxon>Novosphingobium</taxon>
    </lineage>
</organism>
<evidence type="ECO:0000256" key="8">
    <source>
        <dbReference type="SAM" id="Phobius"/>
    </source>
</evidence>
<evidence type="ECO:0000256" key="4">
    <source>
        <dbReference type="ARBA" id="ARBA00020071"/>
    </source>
</evidence>
<keyword evidence="11" id="KW-1185">Reference proteome</keyword>
<evidence type="ECO:0000313" key="10">
    <source>
        <dbReference type="EMBL" id="GMM61546.1"/>
    </source>
</evidence>
<reference evidence="10 11" key="1">
    <citation type="submission" date="2023-06" db="EMBL/GenBank/DDBJ databases">
        <title>Draft genome sequence of Novosphingobium sp. strain IK01.</title>
        <authorList>
            <person name="Hatamoto M."/>
            <person name="Ikarashi T."/>
            <person name="Yamaguchi T."/>
        </authorList>
    </citation>
    <scope>NUCLEOTIDE SEQUENCE [LARGE SCALE GENOMIC DNA]</scope>
    <source>
        <strain evidence="10 11">IK01</strain>
    </source>
</reference>
<feature type="transmembrane region" description="Helical" evidence="8">
    <location>
        <begin position="1021"/>
        <end position="1041"/>
    </location>
</feature>
<dbReference type="SUPFAM" id="SSF51445">
    <property type="entry name" value="(Trans)glycosidases"/>
    <property type="match status" value="1"/>
</dbReference>
<dbReference type="Pfam" id="PF01522">
    <property type="entry name" value="Polysacc_deac_1"/>
    <property type="match status" value="1"/>
</dbReference>